<feature type="chain" id="PRO_5032542182" evidence="2">
    <location>
        <begin position="25"/>
        <end position="139"/>
    </location>
</feature>
<keyword evidence="4" id="KW-1185">Reference proteome</keyword>
<evidence type="ECO:0000256" key="2">
    <source>
        <dbReference type="SAM" id="SignalP"/>
    </source>
</evidence>
<keyword evidence="1" id="KW-1133">Transmembrane helix</keyword>
<dbReference type="EMBL" id="JABBGG010000016">
    <property type="protein sequence ID" value="NML63382.1"/>
    <property type="molecule type" value="Genomic_DNA"/>
</dbReference>
<evidence type="ECO:0000256" key="1">
    <source>
        <dbReference type="SAM" id="Phobius"/>
    </source>
</evidence>
<organism evidence="3 4">
    <name type="scientific">Massilia polaris</name>
    <dbReference type="NCBI Taxonomy" id="2728846"/>
    <lineage>
        <taxon>Bacteria</taxon>
        <taxon>Pseudomonadati</taxon>
        <taxon>Pseudomonadota</taxon>
        <taxon>Betaproteobacteria</taxon>
        <taxon>Burkholderiales</taxon>
        <taxon>Oxalobacteraceae</taxon>
        <taxon>Telluria group</taxon>
        <taxon>Massilia</taxon>
    </lineage>
</organism>
<protein>
    <submittedName>
        <fullName evidence="3">DUF4345 family protein</fullName>
    </submittedName>
</protein>
<feature type="transmembrane region" description="Helical" evidence="1">
    <location>
        <begin position="75"/>
        <end position="98"/>
    </location>
</feature>
<reference evidence="3 4" key="1">
    <citation type="submission" date="2020-04" db="EMBL/GenBank/DDBJ databases">
        <title>Massilia sp. RP-1-19 isolated from soil.</title>
        <authorList>
            <person name="Dahal R.H."/>
        </authorList>
    </citation>
    <scope>NUCLEOTIDE SEQUENCE [LARGE SCALE GENOMIC DNA]</scope>
    <source>
        <strain evidence="3 4">RP-1-19</strain>
    </source>
</reference>
<feature type="signal peptide" evidence="2">
    <location>
        <begin position="1"/>
        <end position="24"/>
    </location>
</feature>
<keyword evidence="1" id="KW-0812">Transmembrane</keyword>
<feature type="transmembrane region" description="Helical" evidence="1">
    <location>
        <begin position="104"/>
        <end position="122"/>
    </location>
</feature>
<comment type="caution">
    <text evidence="3">The sequence shown here is derived from an EMBL/GenBank/DDBJ whole genome shotgun (WGS) entry which is preliminary data.</text>
</comment>
<keyword evidence="2" id="KW-0732">Signal</keyword>
<evidence type="ECO:0000313" key="4">
    <source>
        <dbReference type="Proteomes" id="UP000583752"/>
    </source>
</evidence>
<proteinExistence type="predicted"/>
<sequence length="139" mass="14504">MQRARLRYSLLKLIAIASSLAALAALLDPDRVATSMGMLLVGVNGYSQFFAIYVGVRLATAGLALLAARHGDQPLLGDITALFLLAQPAGRLIAAFAIGLPQGFLLVVCGLELVGGLGLLALRPRPVGTRADELSHTKS</sequence>
<gene>
    <name evidence="3" type="ORF">HHL21_20275</name>
</gene>
<dbReference type="InterPro" id="IPR025597">
    <property type="entry name" value="DUF4345"/>
</dbReference>
<dbReference type="Proteomes" id="UP000583752">
    <property type="component" value="Unassembled WGS sequence"/>
</dbReference>
<dbReference type="Pfam" id="PF14248">
    <property type="entry name" value="DUF4345"/>
    <property type="match status" value="1"/>
</dbReference>
<keyword evidence="1" id="KW-0472">Membrane</keyword>
<feature type="transmembrane region" description="Helical" evidence="1">
    <location>
        <begin position="48"/>
        <end position="68"/>
    </location>
</feature>
<accession>A0A848HPW6</accession>
<dbReference type="AlphaFoldDB" id="A0A848HPW6"/>
<name>A0A848HPW6_9BURK</name>
<evidence type="ECO:0000313" key="3">
    <source>
        <dbReference type="EMBL" id="NML63382.1"/>
    </source>
</evidence>